<dbReference type="EMBL" id="JACBAD010002025">
    <property type="protein sequence ID" value="KAF7122255.1"/>
    <property type="molecule type" value="Genomic_DNA"/>
</dbReference>
<proteinExistence type="predicted"/>
<comment type="caution">
    <text evidence="1">The sequence shown here is derived from an EMBL/GenBank/DDBJ whole genome shotgun (WGS) entry which is preliminary data.</text>
</comment>
<evidence type="ECO:0000313" key="2">
    <source>
        <dbReference type="EMBL" id="KAF7164054.1"/>
    </source>
</evidence>
<dbReference type="EMBL" id="JACBAF010002197">
    <property type="protein sequence ID" value="KAF7164054.1"/>
    <property type="molecule type" value="Genomic_DNA"/>
</dbReference>
<dbReference type="Proteomes" id="UP000630445">
    <property type="component" value="Unassembled WGS sequence"/>
</dbReference>
<keyword evidence="3" id="KW-1185">Reference proteome</keyword>
<gene>
    <name evidence="1" type="ORF">CNMCM5793_000212</name>
    <name evidence="2" type="ORF">CNMCM6106_000748</name>
</gene>
<sequence length="193" mass="21238">MQNVDVAVEEPRTITGRDSSNIGSIQLSQDQFLAEPHQLPSVHYINGIMMVCGMTGVQHETPNIGNWVDVVGRRRPPAIIAQACQQHCWKNTLAMTASEFTNVYGYNNAPPMTQMIIRDKRRLEIYLIHPQSIPPVSTIVTIHLIWDGDLTGLTGQLSPQLAKLVKLHTWPKPAKPGPLGSLGFVFGVPATPS</sequence>
<name>A0A8H6UFW7_9EURO</name>
<dbReference type="Proteomes" id="UP000662466">
    <property type="component" value="Unassembled WGS sequence"/>
</dbReference>
<dbReference type="AlphaFoldDB" id="A0A8H6UFW7"/>
<evidence type="ECO:0000313" key="3">
    <source>
        <dbReference type="Proteomes" id="UP000630445"/>
    </source>
</evidence>
<protein>
    <submittedName>
        <fullName evidence="1">Uncharacterized protein</fullName>
    </submittedName>
</protein>
<accession>A0A8H6UFW7</accession>
<evidence type="ECO:0000313" key="1">
    <source>
        <dbReference type="EMBL" id="KAF7122255.1"/>
    </source>
</evidence>
<reference evidence="1" key="1">
    <citation type="submission" date="2020-06" db="EMBL/GenBank/DDBJ databases">
        <title>Draft genome sequences of strains closely related to Aspergillus parafelis and Aspergillus hiratsukae.</title>
        <authorList>
            <person name="Dos Santos R.A.C."/>
            <person name="Rivero-Menendez O."/>
            <person name="Steenwyk J.L."/>
            <person name="Mead M.E."/>
            <person name="Goldman G.H."/>
            <person name="Alastruey-Izquierdo A."/>
            <person name="Rokas A."/>
        </authorList>
    </citation>
    <scope>NUCLEOTIDE SEQUENCE</scope>
    <source>
        <strain evidence="1">CNM-CM5793</strain>
        <strain evidence="2">CNM-CM6106</strain>
    </source>
</reference>
<organism evidence="1 3">
    <name type="scientific">Aspergillus hiratsukae</name>
    <dbReference type="NCBI Taxonomy" id="1194566"/>
    <lineage>
        <taxon>Eukaryota</taxon>
        <taxon>Fungi</taxon>
        <taxon>Dikarya</taxon>
        <taxon>Ascomycota</taxon>
        <taxon>Pezizomycotina</taxon>
        <taxon>Eurotiomycetes</taxon>
        <taxon>Eurotiomycetidae</taxon>
        <taxon>Eurotiales</taxon>
        <taxon>Aspergillaceae</taxon>
        <taxon>Aspergillus</taxon>
        <taxon>Aspergillus subgen. Fumigati</taxon>
    </lineage>
</organism>